<evidence type="ECO:0000313" key="4">
    <source>
        <dbReference type="Proteomes" id="UP001202402"/>
    </source>
</evidence>
<keyword evidence="3" id="KW-0548">Nucleotidyltransferase</keyword>
<protein>
    <submittedName>
        <fullName evidence="3">Diguanylate cyclase</fullName>
        <ecNumber evidence="3">2.7.7.65</ecNumber>
    </submittedName>
</protein>
<dbReference type="InterPro" id="IPR000160">
    <property type="entry name" value="GGDEF_dom"/>
</dbReference>
<dbReference type="InterPro" id="IPR001638">
    <property type="entry name" value="Solute-binding_3/MltF_N"/>
</dbReference>
<keyword evidence="3" id="KW-0808">Transferase</keyword>
<organism evidence="3 4">
    <name type="scientific">Amedibacillus hominis</name>
    <dbReference type="NCBI Taxonomy" id="2897776"/>
    <lineage>
        <taxon>Bacteria</taxon>
        <taxon>Bacillati</taxon>
        <taxon>Bacillota</taxon>
        <taxon>Erysipelotrichia</taxon>
        <taxon>Erysipelotrichales</taxon>
        <taxon>Erysipelotrichaceae</taxon>
        <taxon>Amedibacillus</taxon>
    </lineage>
</organism>
<dbReference type="NCBIfam" id="TIGR00254">
    <property type="entry name" value="GGDEF"/>
    <property type="match status" value="1"/>
</dbReference>
<reference evidence="3 4" key="1">
    <citation type="submission" date="2022-02" db="EMBL/GenBank/DDBJ databases">
        <title>Genome of Erysipelotrichaceae sp. nov. NSJ-176 isolated from human feces.</title>
        <authorList>
            <person name="Abdugheni R."/>
        </authorList>
    </citation>
    <scope>NUCLEOTIDE SEQUENCE [LARGE SCALE GENOMIC DNA]</scope>
    <source>
        <strain evidence="3 4">NSJ-176</strain>
    </source>
</reference>
<sequence>MKIKKHIRNTILILLILLLPTISMLPMHASSRRVIKVGYPIQSGLTMKDENGNRYGYTYDYLMQIAQYNDWEYEFVEAKGDLNEQLTTLTKQLEDGEIDLLGCMRYNDALAKMYDYPSEPYGYAYNIIAVKDDSDLVNLESLATKKDLKIAVNKNAKTRIEKLDQFAAMNGFTYTKIEALDTEDLIKKIENEEADAYLLTDLENTEDYRSISRFSPDAFYFATTKGNTEIVTELNQAILDLSKMNPLLTTTLYNRYFENMCGEIHLNSKEKEFIKENGTIKVLVLENNAPIEDSKNGEAVGIGKDILDFISENTEMKFEYEMVKTYEEYKNKIKNREASVLMGLPFDASQAETLDVTFTSPWLVSDIMLVMNKNLDPNELKDKIKGTTYLNTPAIAEANEDKRYNNIEDLLEALNDREVDYAYINPYQLTYYTNKLHLDNLSTFSVPEYLLNQYAFGVSKNTDSRLISILNKGIRTIDSEKLNRYIYKNAYVEESFHLKDFLNEHIAGVSFVALLLIAGIVGAIFMYYRHRFEVQRAIELEYQRYQMLSIITGEMTFEYDFEKDTMKISKEGIGKIANEEMIEHFKDESAKQETNEHMVLTVLEEYLENALDRHEEVLIRMLDGSERWYQLVIKIIYDIGNYGHRPVYAIGKILDIQQQINEKEQLYKESTTDSLTGIYNRAGGFKEINHALSKQGGAIIMADLDKFKQVNDEFGHFAGDHVLIETASILKHVFHEGIVARLGGDEFLLFIQNTNKEEIALLCEQALKEMHEKKYEDAKNVDVTMSMGVVFVKENASLENAMRKADELLYEAKRSGRSTYHICEETV</sequence>
<dbReference type="Gene3D" id="3.40.190.10">
    <property type="entry name" value="Periplasmic binding protein-like II"/>
    <property type="match status" value="4"/>
</dbReference>
<dbReference type="SUPFAM" id="SSF53850">
    <property type="entry name" value="Periplasmic binding protein-like II"/>
    <property type="match status" value="2"/>
</dbReference>
<dbReference type="InterPro" id="IPR029787">
    <property type="entry name" value="Nucleotide_cyclase"/>
</dbReference>
<feature type="transmembrane region" description="Helical" evidence="1">
    <location>
        <begin position="506"/>
        <end position="528"/>
    </location>
</feature>
<dbReference type="RefSeq" id="WP_117453562.1">
    <property type="nucleotide sequence ID" value="NZ_JAKVPQ010000010.1"/>
</dbReference>
<name>A0ABS9R8K7_9FIRM</name>
<keyword evidence="1" id="KW-0812">Transmembrane</keyword>
<dbReference type="EMBL" id="JAKVPQ010000010">
    <property type="protein sequence ID" value="MCH4286001.1"/>
    <property type="molecule type" value="Genomic_DNA"/>
</dbReference>
<dbReference type="PANTHER" id="PTHR45138:SF9">
    <property type="entry name" value="DIGUANYLATE CYCLASE DGCM-RELATED"/>
    <property type="match status" value="1"/>
</dbReference>
<dbReference type="Pfam" id="PF00497">
    <property type="entry name" value="SBP_bac_3"/>
    <property type="match status" value="1"/>
</dbReference>
<dbReference type="InterPro" id="IPR043128">
    <property type="entry name" value="Rev_trsase/Diguanyl_cyclase"/>
</dbReference>
<dbReference type="PANTHER" id="PTHR45138">
    <property type="entry name" value="REGULATORY COMPONENTS OF SENSORY TRANSDUCTION SYSTEM"/>
    <property type="match status" value="1"/>
</dbReference>
<dbReference type="PROSITE" id="PS50887">
    <property type="entry name" value="GGDEF"/>
    <property type="match status" value="1"/>
</dbReference>
<evidence type="ECO:0000313" key="3">
    <source>
        <dbReference type="EMBL" id="MCH4286001.1"/>
    </source>
</evidence>
<gene>
    <name evidence="3" type="ORF">LQE99_12805</name>
</gene>
<dbReference type="SMART" id="SM00062">
    <property type="entry name" value="PBPb"/>
    <property type="match status" value="2"/>
</dbReference>
<dbReference type="CDD" id="cd01949">
    <property type="entry name" value="GGDEF"/>
    <property type="match status" value="1"/>
</dbReference>
<dbReference type="GO" id="GO:0052621">
    <property type="term" value="F:diguanylate cyclase activity"/>
    <property type="evidence" value="ECO:0007669"/>
    <property type="project" value="UniProtKB-EC"/>
</dbReference>
<evidence type="ECO:0000256" key="1">
    <source>
        <dbReference type="SAM" id="Phobius"/>
    </source>
</evidence>
<dbReference type="Gene3D" id="3.30.70.270">
    <property type="match status" value="1"/>
</dbReference>
<feature type="domain" description="GGDEF" evidence="2">
    <location>
        <begin position="695"/>
        <end position="825"/>
    </location>
</feature>
<dbReference type="EC" id="2.7.7.65" evidence="3"/>
<dbReference type="Pfam" id="PF00990">
    <property type="entry name" value="GGDEF"/>
    <property type="match status" value="1"/>
</dbReference>
<keyword evidence="1" id="KW-1133">Transmembrane helix</keyword>
<dbReference type="SUPFAM" id="SSF55073">
    <property type="entry name" value="Nucleotide cyclase"/>
    <property type="match status" value="1"/>
</dbReference>
<proteinExistence type="predicted"/>
<dbReference type="SMART" id="SM00267">
    <property type="entry name" value="GGDEF"/>
    <property type="match status" value="1"/>
</dbReference>
<comment type="caution">
    <text evidence="3">The sequence shown here is derived from an EMBL/GenBank/DDBJ whole genome shotgun (WGS) entry which is preliminary data.</text>
</comment>
<accession>A0ABS9R8K7</accession>
<dbReference type="Proteomes" id="UP001202402">
    <property type="component" value="Unassembled WGS sequence"/>
</dbReference>
<evidence type="ECO:0000259" key="2">
    <source>
        <dbReference type="PROSITE" id="PS50887"/>
    </source>
</evidence>
<keyword evidence="1" id="KW-0472">Membrane</keyword>
<keyword evidence="4" id="KW-1185">Reference proteome</keyword>
<dbReference type="InterPro" id="IPR050469">
    <property type="entry name" value="Diguanylate_Cyclase"/>
</dbReference>